<dbReference type="PROSITE" id="PS50966">
    <property type="entry name" value="ZF_SWIM"/>
    <property type="match status" value="1"/>
</dbReference>
<evidence type="ECO:0000256" key="6">
    <source>
        <dbReference type="RuleBase" id="RU367018"/>
    </source>
</evidence>
<name>A0A1D1XZB5_9ARAE</name>
<sequence>MEADAELGSGFYSEGEDLFSFQREEEERDEEEEQQGKDGVAGQQEGRDEQHGGYGGNSNVDVVDQTAGGIFPSPDVGFGDGDSGEAASGGTGFVGLERQEPQLGMEFDSLESASAFYFKYAQCLGFRVRASRFRTSRRDDSIIMRRFVCYKEGFYLKREKKKADAKERRKRGSIREGCKAMFEVVRKGADRWFVAKLITEHTHAFTNTIKEHKPKKKKVEVGFPIDTTALFGEGFGHDTRRRNYWGGGGEAFNLLEYFKRMQAKNPGFFYSLQVDEQSNLVSNVFWADTKARMDYSYFGDAVAFDTTYKKSKHMMPFISFTGLNHHMQPIIFGCGIIFDESEASFSWLLQTFLTAMCGQLPVSLVTEQNEDLRAAVAKVFPGTRHRFCKWWILSKFKEEFPQLCSTHTAWQAFKAEMKRCIDESETIEDFESGWIEILIKYKLKENVWIQSLYKVCEHWATVYLKDTFFAEMSPAQRSESMHKFFQRSFEAKAAIRDFLSKFDRAMAGQYEKEVQADLANLYTRPVLKTSMQIEKQAAEAYTKTIFAIFQEELVQSSSYSYSVAKCDDGMNWKYNVVLDGENANKIYIVDFNYPEKRARCSCHKFEFSGILCRHILTVFSGLHIRKLPEDYFLKRWTQAAKSGPILFESVVELPRDCQKGLAIRYNHLCLEVFKYAAEGATSSIVYSTAKEALRSALAEVVAAKRFNK</sequence>
<evidence type="ECO:0000259" key="8">
    <source>
        <dbReference type="PROSITE" id="PS50966"/>
    </source>
</evidence>
<evidence type="ECO:0000256" key="1">
    <source>
        <dbReference type="ARBA" id="ARBA00005889"/>
    </source>
</evidence>
<dbReference type="Pfam" id="PF04434">
    <property type="entry name" value="SWIM"/>
    <property type="match status" value="1"/>
</dbReference>
<evidence type="ECO:0000256" key="5">
    <source>
        <dbReference type="PROSITE-ProRule" id="PRU00325"/>
    </source>
</evidence>
<dbReference type="PANTHER" id="PTHR31669:SF179">
    <property type="entry name" value="PROTEIN FAR1-RELATED SEQUENCE 5"/>
    <property type="match status" value="1"/>
</dbReference>
<feature type="compositionally biased region" description="Acidic residues" evidence="7">
    <location>
        <begin position="24"/>
        <end position="33"/>
    </location>
</feature>
<keyword evidence="6" id="KW-0539">Nucleus</keyword>
<reference evidence="9" key="1">
    <citation type="submission" date="2015-07" db="EMBL/GenBank/DDBJ databases">
        <title>Transcriptome Assembly of Anthurium amnicola.</title>
        <authorList>
            <person name="Suzuki J."/>
        </authorList>
    </citation>
    <scope>NUCLEOTIDE SEQUENCE</scope>
</reference>
<keyword evidence="2 6" id="KW-0479">Metal-binding</keyword>
<dbReference type="GO" id="GO:0005634">
    <property type="term" value="C:nucleus"/>
    <property type="evidence" value="ECO:0007669"/>
    <property type="project" value="UniProtKB-SubCell"/>
</dbReference>
<proteinExistence type="inferred from homology"/>
<evidence type="ECO:0000256" key="4">
    <source>
        <dbReference type="ARBA" id="ARBA00022833"/>
    </source>
</evidence>
<dbReference type="GO" id="GO:0006355">
    <property type="term" value="P:regulation of DNA-templated transcription"/>
    <property type="evidence" value="ECO:0007669"/>
    <property type="project" value="UniProtKB-UniRule"/>
</dbReference>
<dbReference type="Pfam" id="PF03101">
    <property type="entry name" value="FAR1"/>
    <property type="match status" value="1"/>
</dbReference>
<dbReference type="InterPro" id="IPR006564">
    <property type="entry name" value="Znf_PMZ"/>
</dbReference>
<evidence type="ECO:0000256" key="2">
    <source>
        <dbReference type="ARBA" id="ARBA00022723"/>
    </source>
</evidence>
<dbReference type="GO" id="GO:0008270">
    <property type="term" value="F:zinc ion binding"/>
    <property type="evidence" value="ECO:0007669"/>
    <property type="project" value="UniProtKB-UniRule"/>
</dbReference>
<dbReference type="InterPro" id="IPR004330">
    <property type="entry name" value="FAR1_DNA_bnd_dom"/>
</dbReference>
<feature type="region of interest" description="Disordered" evidence="7">
    <location>
        <begin position="1"/>
        <end position="93"/>
    </location>
</feature>
<evidence type="ECO:0000313" key="10">
    <source>
        <dbReference type="EMBL" id="JAT48716.1"/>
    </source>
</evidence>
<dbReference type="Pfam" id="PF10551">
    <property type="entry name" value="MULE"/>
    <property type="match status" value="1"/>
</dbReference>
<dbReference type="PANTHER" id="PTHR31669">
    <property type="entry name" value="PROTEIN FAR1-RELATED SEQUENCE 10-RELATED"/>
    <property type="match status" value="1"/>
</dbReference>
<accession>A0A1D1XZB5</accession>
<evidence type="ECO:0000256" key="7">
    <source>
        <dbReference type="SAM" id="MobiDB-lite"/>
    </source>
</evidence>
<dbReference type="InterPro" id="IPR018289">
    <property type="entry name" value="MULE_transposase_dom"/>
</dbReference>
<comment type="similarity">
    <text evidence="1 6">Belongs to the FHY3/FAR1 family.</text>
</comment>
<comment type="subcellular location">
    <subcellularLocation>
        <location evidence="6">Nucleus</location>
    </subcellularLocation>
</comment>
<dbReference type="InterPro" id="IPR007527">
    <property type="entry name" value="Znf_SWIM"/>
</dbReference>
<organism evidence="9">
    <name type="scientific">Anthurium amnicola</name>
    <dbReference type="NCBI Taxonomy" id="1678845"/>
    <lineage>
        <taxon>Eukaryota</taxon>
        <taxon>Viridiplantae</taxon>
        <taxon>Streptophyta</taxon>
        <taxon>Embryophyta</taxon>
        <taxon>Tracheophyta</taxon>
        <taxon>Spermatophyta</taxon>
        <taxon>Magnoliopsida</taxon>
        <taxon>Liliopsida</taxon>
        <taxon>Araceae</taxon>
        <taxon>Pothoideae</taxon>
        <taxon>Potheae</taxon>
        <taxon>Anthurium</taxon>
    </lineage>
</organism>
<gene>
    <name evidence="9" type="primary">FRS5_65</name>
    <name evidence="10" type="synonym">FRS5_21</name>
    <name evidence="9" type="ORF">g.85898</name>
    <name evidence="10" type="ORF">g.85900</name>
</gene>
<dbReference type="InterPro" id="IPR031052">
    <property type="entry name" value="FHY3/FAR1"/>
</dbReference>
<dbReference type="SMART" id="SM00575">
    <property type="entry name" value="ZnF_PMZ"/>
    <property type="match status" value="1"/>
</dbReference>
<protein>
    <recommendedName>
        <fullName evidence="6">Protein FAR1-RELATED SEQUENCE</fullName>
    </recommendedName>
</protein>
<keyword evidence="3 5" id="KW-0863">Zinc-finger</keyword>
<comment type="function">
    <text evidence="6">Putative transcription activator involved in regulating light control of development.</text>
</comment>
<dbReference type="AlphaFoldDB" id="A0A1D1XZB5"/>
<dbReference type="EMBL" id="GDJX01020214">
    <property type="protein sequence ID" value="JAT47722.1"/>
    <property type="molecule type" value="Transcribed_RNA"/>
</dbReference>
<evidence type="ECO:0000313" key="9">
    <source>
        <dbReference type="EMBL" id="JAT47722.1"/>
    </source>
</evidence>
<feature type="domain" description="SWIM-type" evidence="8">
    <location>
        <begin position="587"/>
        <end position="623"/>
    </location>
</feature>
<evidence type="ECO:0000256" key="3">
    <source>
        <dbReference type="ARBA" id="ARBA00022771"/>
    </source>
</evidence>
<keyword evidence="4 6" id="KW-0862">Zinc</keyword>
<dbReference type="EMBL" id="GDJX01019220">
    <property type="protein sequence ID" value="JAT48716.1"/>
    <property type="molecule type" value="Transcribed_RNA"/>
</dbReference>